<reference evidence="1" key="1">
    <citation type="submission" date="2025-08" db="UniProtKB">
        <authorList>
            <consortium name="Ensembl"/>
        </authorList>
    </citation>
    <scope>IDENTIFICATION</scope>
</reference>
<evidence type="ECO:0000313" key="2">
    <source>
        <dbReference type="Proteomes" id="UP000694427"/>
    </source>
</evidence>
<keyword evidence="2" id="KW-1185">Reference proteome</keyword>
<dbReference type="AlphaFoldDB" id="A0A8C1LNP1"/>
<evidence type="ECO:0008006" key="3">
    <source>
        <dbReference type="Google" id="ProtNLM"/>
    </source>
</evidence>
<dbReference type="Ensembl" id="ENSCCRT00010072165.1">
    <property type="protein sequence ID" value="ENSCCRP00010065547.1"/>
    <property type="gene ID" value="ENSCCRG00010028125.1"/>
</dbReference>
<protein>
    <recommendedName>
        <fullName evidence="3">HECT domain-containing protein</fullName>
    </recommendedName>
</protein>
<sequence length="203" mass="22840">MRCGYTGALNIEQKDAIIRAIVLHATFRVKPMLGDLRKGFQLYGLLDILKGHPSLCKSLFVPGEDYADYILSNVAPEMSERGTSRASVESKLINYFQDFLMWSAEDAAEVETEPSYLSVPRVMQWITGQGLKPLLLSEQKAFQIVFRFDQDCKIRMPQHTICFPIVSACTNAVTFPVVHMTTYEDFECIIVQAIKSGGAFSRV</sequence>
<organism evidence="1 2">
    <name type="scientific">Cyprinus carpio</name>
    <name type="common">Common carp</name>
    <dbReference type="NCBI Taxonomy" id="7962"/>
    <lineage>
        <taxon>Eukaryota</taxon>
        <taxon>Metazoa</taxon>
        <taxon>Chordata</taxon>
        <taxon>Craniata</taxon>
        <taxon>Vertebrata</taxon>
        <taxon>Euteleostomi</taxon>
        <taxon>Actinopterygii</taxon>
        <taxon>Neopterygii</taxon>
        <taxon>Teleostei</taxon>
        <taxon>Ostariophysi</taxon>
        <taxon>Cypriniformes</taxon>
        <taxon>Cyprinidae</taxon>
        <taxon>Cyprininae</taxon>
        <taxon>Cyprinus</taxon>
    </lineage>
</organism>
<accession>A0A8C1LNP1</accession>
<name>A0A8C1LNP1_CYPCA</name>
<proteinExistence type="predicted"/>
<reference evidence="1" key="2">
    <citation type="submission" date="2025-09" db="UniProtKB">
        <authorList>
            <consortium name="Ensembl"/>
        </authorList>
    </citation>
    <scope>IDENTIFICATION</scope>
</reference>
<evidence type="ECO:0000313" key="1">
    <source>
        <dbReference type="Ensembl" id="ENSCCRP00010065547.1"/>
    </source>
</evidence>
<dbReference type="Proteomes" id="UP000694427">
    <property type="component" value="Unplaced"/>
</dbReference>